<keyword evidence="1 3" id="KW-0489">Methyltransferase</keyword>
<evidence type="ECO:0000256" key="2">
    <source>
        <dbReference type="ARBA" id="ARBA00022679"/>
    </source>
</evidence>
<dbReference type="SUPFAM" id="SSF53335">
    <property type="entry name" value="S-adenosyl-L-methionine-dependent methyltransferases"/>
    <property type="match status" value="1"/>
</dbReference>
<evidence type="ECO:0000256" key="1">
    <source>
        <dbReference type="ARBA" id="ARBA00022603"/>
    </source>
</evidence>
<sequence length="302" mass="33292">MSQTLSIPLVFDRALVRRRLVRALRQSAPDFLFERARDDLVDRLLPVQRRFASILDAGSPRPEAALAIKQLYPDALVVRAAPVVEAVAAGPWSGIVAEPEAIPFATERFDLAVSVMALHSVNDLPGALVQIRRSLKPDGLFLAALLGGQTLQELRAILAEAEAELFGGASPRVAPFTDLRDLGHLMQRTGFALPVTDLDRVTVRYGSLFGLLADLRLMGLTNALLARTRRPTSRRFFLRAAEIYAQRHADPDGRLRATFDIVWLSGWAPHESQQKPLRPGSAKMRLADALGVQEGRFEPKEP</sequence>
<dbReference type="Pfam" id="PF13489">
    <property type="entry name" value="Methyltransf_23"/>
    <property type="match status" value="1"/>
</dbReference>
<gene>
    <name evidence="3" type="ORF">M8523_10730</name>
</gene>
<proteinExistence type="predicted"/>
<evidence type="ECO:0000313" key="4">
    <source>
        <dbReference type="Proteomes" id="UP001165667"/>
    </source>
</evidence>
<dbReference type="EMBL" id="JAMOIM010000006">
    <property type="protein sequence ID" value="MCW6508491.1"/>
    <property type="molecule type" value="Genomic_DNA"/>
</dbReference>
<dbReference type="InterPro" id="IPR050602">
    <property type="entry name" value="Malonyl-ACP_OMT"/>
</dbReference>
<organism evidence="3 4">
    <name type="scientific">Lichenifustis flavocetrariae</name>
    <dbReference type="NCBI Taxonomy" id="2949735"/>
    <lineage>
        <taxon>Bacteria</taxon>
        <taxon>Pseudomonadati</taxon>
        <taxon>Pseudomonadota</taxon>
        <taxon>Alphaproteobacteria</taxon>
        <taxon>Hyphomicrobiales</taxon>
        <taxon>Lichenihabitantaceae</taxon>
        <taxon>Lichenifustis</taxon>
    </lineage>
</organism>
<dbReference type="GO" id="GO:0008168">
    <property type="term" value="F:methyltransferase activity"/>
    <property type="evidence" value="ECO:0007669"/>
    <property type="project" value="UniProtKB-KW"/>
</dbReference>
<dbReference type="PANTHER" id="PTHR13090:SF1">
    <property type="entry name" value="ARGININE-HYDROXYLASE NDUFAF5, MITOCHONDRIAL"/>
    <property type="match status" value="1"/>
</dbReference>
<dbReference type="AlphaFoldDB" id="A0AA42CJV0"/>
<protein>
    <submittedName>
        <fullName evidence="3">Class I SAM-dependent methyltransferase</fullName>
    </submittedName>
</protein>
<dbReference type="RefSeq" id="WP_282584863.1">
    <property type="nucleotide sequence ID" value="NZ_JAMOIM010000006.1"/>
</dbReference>
<dbReference type="Proteomes" id="UP001165667">
    <property type="component" value="Unassembled WGS sequence"/>
</dbReference>
<keyword evidence="2" id="KW-0808">Transferase</keyword>
<name>A0AA42CJV0_9HYPH</name>
<dbReference type="GO" id="GO:0032259">
    <property type="term" value="P:methylation"/>
    <property type="evidence" value="ECO:0007669"/>
    <property type="project" value="UniProtKB-KW"/>
</dbReference>
<dbReference type="Gene3D" id="3.40.50.150">
    <property type="entry name" value="Vaccinia Virus protein VP39"/>
    <property type="match status" value="1"/>
</dbReference>
<dbReference type="InterPro" id="IPR029063">
    <property type="entry name" value="SAM-dependent_MTases_sf"/>
</dbReference>
<dbReference type="PANTHER" id="PTHR13090">
    <property type="entry name" value="ARGININE-HYDROXYLASE NDUFAF5, MITOCHONDRIAL"/>
    <property type="match status" value="1"/>
</dbReference>
<evidence type="ECO:0000313" key="3">
    <source>
        <dbReference type="EMBL" id="MCW6508491.1"/>
    </source>
</evidence>
<accession>A0AA42CJV0</accession>
<keyword evidence="4" id="KW-1185">Reference proteome</keyword>
<comment type="caution">
    <text evidence="3">The sequence shown here is derived from an EMBL/GenBank/DDBJ whole genome shotgun (WGS) entry which is preliminary data.</text>
</comment>
<reference evidence="3" key="1">
    <citation type="submission" date="2022-05" db="EMBL/GenBank/DDBJ databases">
        <authorList>
            <person name="Pankratov T."/>
        </authorList>
    </citation>
    <scope>NUCLEOTIDE SEQUENCE</scope>
    <source>
        <strain evidence="3">BP6-180914</strain>
    </source>
</reference>